<reference evidence="3 4" key="1">
    <citation type="submission" date="2020-12" db="EMBL/GenBank/DDBJ databases">
        <title>FDA dAtabase for Regulatory Grade micrObial Sequences (FDA-ARGOS): Supporting development and validation of Infectious Disease Dx tests.</title>
        <authorList>
            <person name="Sproer C."/>
            <person name="Gronow S."/>
            <person name="Severitt S."/>
            <person name="Schroder I."/>
            <person name="Tallon L."/>
            <person name="Sadzewicz L."/>
            <person name="Zhao X."/>
            <person name="Boylan J."/>
            <person name="Ott S."/>
            <person name="Bowen H."/>
            <person name="Vavikolanu K."/>
            <person name="Mehta A."/>
            <person name="Aluvathingal J."/>
            <person name="Nadendla S."/>
            <person name="Lowell S."/>
            <person name="Myers T."/>
            <person name="Yan Y."/>
            <person name="Sichtig H."/>
        </authorList>
    </citation>
    <scope>NUCLEOTIDE SEQUENCE [LARGE SCALE GENOMIC DNA]</scope>
    <source>
        <strain evidence="3 4">FDAARGOS_999</strain>
    </source>
</reference>
<dbReference type="CDD" id="cd07344">
    <property type="entry name" value="M48_yhfN_like"/>
    <property type="match status" value="1"/>
</dbReference>
<gene>
    <name evidence="3" type="ORF">I6H56_08020</name>
</gene>
<evidence type="ECO:0000256" key="1">
    <source>
        <dbReference type="SAM" id="Coils"/>
    </source>
</evidence>
<dbReference type="AlphaFoldDB" id="A0A7T4FML0"/>
<feature type="coiled-coil region" evidence="1">
    <location>
        <begin position="102"/>
        <end position="136"/>
    </location>
</feature>
<dbReference type="EMBL" id="CP066022">
    <property type="protein sequence ID" value="QQB73261.1"/>
    <property type="molecule type" value="Genomic_DNA"/>
</dbReference>
<evidence type="ECO:0000313" key="3">
    <source>
        <dbReference type="EMBL" id="QQB73261.1"/>
    </source>
</evidence>
<proteinExistence type="predicted"/>
<organism evidence="3 4">
    <name type="scientific">Fusobacterium canifelinum</name>
    <dbReference type="NCBI Taxonomy" id="285729"/>
    <lineage>
        <taxon>Bacteria</taxon>
        <taxon>Fusobacteriati</taxon>
        <taxon>Fusobacteriota</taxon>
        <taxon>Fusobacteriia</taxon>
        <taxon>Fusobacteriales</taxon>
        <taxon>Fusobacteriaceae</taxon>
        <taxon>Fusobacterium</taxon>
    </lineage>
</organism>
<evidence type="ECO:0000313" key="4">
    <source>
        <dbReference type="Proteomes" id="UP000595577"/>
    </source>
</evidence>
<name>A0A7T4FML0_9FUSO</name>
<dbReference type="PANTHER" id="PTHR30399:SF1">
    <property type="entry name" value="UTP PYROPHOSPHATASE"/>
    <property type="match status" value="1"/>
</dbReference>
<dbReference type="InterPro" id="IPR053136">
    <property type="entry name" value="UTP_pyrophosphatase-like"/>
</dbReference>
<dbReference type="RefSeq" id="WP_198480183.1">
    <property type="nucleotide sequence ID" value="NZ_CP066022.1"/>
</dbReference>
<feature type="domain" description="YgjP-like metallopeptidase" evidence="2">
    <location>
        <begin position="11"/>
        <end position="214"/>
    </location>
</feature>
<evidence type="ECO:0000259" key="2">
    <source>
        <dbReference type="Pfam" id="PF01863"/>
    </source>
</evidence>
<dbReference type="PANTHER" id="PTHR30399">
    <property type="entry name" value="UNCHARACTERIZED PROTEIN YGJP"/>
    <property type="match status" value="1"/>
</dbReference>
<dbReference type="Proteomes" id="UP000595577">
    <property type="component" value="Chromosome"/>
</dbReference>
<dbReference type="Pfam" id="PF01863">
    <property type="entry name" value="YgjP-like"/>
    <property type="match status" value="1"/>
</dbReference>
<protein>
    <submittedName>
        <fullName evidence="3">M48 family metallopeptidase</fullName>
    </submittedName>
</protein>
<keyword evidence="1" id="KW-0175">Coiled coil</keyword>
<dbReference type="Gene3D" id="3.30.2010.10">
    <property type="entry name" value="Metalloproteases ('zincins'), catalytic domain"/>
    <property type="match status" value="1"/>
</dbReference>
<accession>A0A7T4FML0</accession>
<dbReference type="InterPro" id="IPR002725">
    <property type="entry name" value="YgjP-like_metallopeptidase"/>
</dbReference>
<sequence length="216" mass="26104">MEYTVTKKKIKNFIIRIYPDSKIAVSVPLHASKKDIEVFISSKKEWIETTLKKLKLANDNKNNFRKNTINILGKEIEKKIIESDLERIRLTDTSIYIYSKNIDNTEIEKKLLEWKVEKLKTILDEYLNKYTKLLNRNINYYQIKKLSSAWGIYHKKENYISFNFDLIEKDIECIEYVVLHELCHIFYMNHQKDFWALVEKYMSNYKIIRKKLKAFI</sequence>